<dbReference type="Proteomes" id="UP000823893">
    <property type="component" value="Unassembled WGS sequence"/>
</dbReference>
<evidence type="ECO:0000256" key="2">
    <source>
        <dbReference type="ARBA" id="ARBA00022722"/>
    </source>
</evidence>
<proteinExistence type="predicted"/>
<name>A0A9D2N3J8_9FIRM</name>
<dbReference type="GO" id="GO:0000724">
    <property type="term" value="P:double-strand break repair via homologous recombination"/>
    <property type="evidence" value="ECO:0007669"/>
    <property type="project" value="InterPro"/>
</dbReference>
<dbReference type="PANTHER" id="PTHR30591">
    <property type="entry name" value="RECBCD ENZYME SUBUNIT RECC"/>
    <property type="match status" value="1"/>
</dbReference>
<keyword evidence="11" id="KW-0411">Iron-sulfur</keyword>
<reference evidence="16" key="2">
    <citation type="submission" date="2021-04" db="EMBL/GenBank/DDBJ databases">
        <authorList>
            <person name="Gilroy R."/>
        </authorList>
    </citation>
    <scope>NUCLEOTIDE SEQUENCE</scope>
    <source>
        <strain evidence="16">ChiSxjej6B18-287</strain>
    </source>
</reference>
<keyword evidence="5" id="KW-0227">DNA damage</keyword>
<dbReference type="SUPFAM" id="SSF52540">
    <property type="entry name" value="P-loop containing nucleoside triphosphate hydrolases"/>
    <property type="match status" value="1"/>
</dbReference>
<evidence type="ECO:0000256" key="4">
    <source>
        <dbReference type="ARBA" id="ARBA00022741"/>
    </source>
</evidence>
<dbReference type="AlphaFoldDB" id="A0A9D2N3J8"/>
<keyword evidence="9" id="KW-0067">ATP-binding</keyword>
<comment type="caution">
    <text evidence="16">The sequence shown here is derived from an EMBL/GenBank/DDBJ whole genome shotgun (WGS) entry which is preliminary data.</text>
</comment>
<dbReference type="Pfam" id="PF12705">
    <property type="entry name" value="PDDEXK_1"/>
    <property type="match status" value="1"/>
</dbReference>
<keyword evidence="6" id="KW-0378">Hydrolase</keyword>
<evidence type="ECO:0000313" key="17">
    <source>
        <dbReference type="Proteomes" id="UP000823893"/>
    </source>
</evidence>
<keyword evidence="12" id="KW-0238">DNA-binding</keyword>
<keyword evidence="3" id="KW-0479">Metal-binding</keyword>
<dbReference type="GO" id="GO:0004527">
    <property type="term" value="F:exonuclease activity"/>
    <property type="evidence" value="ECO:0007669"/>
    <property type="project" value="UniProtKB-KW"/>
</dbReference>
<dbReference type="InterPro" id="IPR038726">
    <property type="entry name" value="PDDEXK_AddAB-type"/>
</dbReference>
<dbReference type="InterPro" id="IPR011604">
    <property type="entry name" value="PDDEXK-like_dom_sf"/>
</dbReference>
<evidence type="ECO:0000256" key="13">
    <source>
        <dbReference type="ARBA" id="ARBA00023204"/>
    </source>
</evidence>
<dbReference type="Gene3D" id="3.90.320.10">
    <property type="match status" value="1"/>
</dbReference>
<sequence>MALQFIFGPSGSGKSHYIYNRIIEESLENPKRQYLILVPEQFTMQTQKELVMLHPRKGIMNIDVLSFERLAFRVLEETGALSQELLEETGKSMVLRKVAQEKKKELKILGSKMNKQGYVSQLKSMVSELRQYEIQVEDLDKLLEDVEDKPELFYKLKDIQTLYKGFFDYLEGKFITQEEVLDVLAQRADQSEKLKDSTVVLDGYTGFTPIQIQVMEKLLKLCRQVYIPLTMGRGEDPYRLGSPYGLFYLTRQTVNRLCKLAEEMGTSWSEIWIPQKGEKYQGRFRNNEALDYLERNIFRKNYRPYAGKEKAVFIREALNPQEEMEETACRIRHMVRKEGYRFGDFALVTGDMEVYSPAARRAFEKYGIPCFVDEKHSLFMNPFIEYIRSAVDMVVENFTYESVFRFLRCGLTDITEEETDRLENYVIAMGIRGLDRWDQEWVRFYRGEDPEECVKLNPVRQRLVDMWRPFAEGLKSPQGTIRTCCQALYEFICRNQIEKKLKLYEEGFTAAGEMAMAKEYSQIYRIVMDLLDKLVEVLGDEQVRPGAFKEILEAGLSEAKVGVIPPAADQVLVGDMERTRLKDIKILFFVGVNEGKIPKEKSGSKILSDLNREELEGPLERLGLALAPTAREELYTQKFYLYLNLTKPSERVYLTYSRLNGNGDVISPSYLVSQTEKLFPQARQTQEVPMYTENIQGALEQVARELGGRQEKSPVFQELYAWFQKEEKWKPWADRLVETAYYVNPQDAIGKAAAQVLYGRELENSATRLEQFARCACAHFLTYGLALKERVRYQFTMADLGTLLHNSLDLFARKLREEGISWTQLEDGERDRLAEACVDQVVAQAGETVLLSSARNAYTVKRAKRMVKRTVWALQFQLRQGRFFPALTEWAFGPWDNISRLDLELSPEEILHLTGRIDRIDLCRENGKVYVKVIDYKSGNTQLDPVKMYYGLQLQLALYLSAAVELEQRRFPNEEIIPAGIFYYNIKDPVLNREDVKDPEHPDREILKKLKMDGLAAREPEILERLDKDLAAGKSIESLAVPVKYTAKGTLAGNSRVADQEQFSTIMNYVNYKAKEIGQEILQGKVEVNPFAYQKECACDYCPYRNVCGFDEKIPGYSYRRLGTCKPEEIWEKMKAALKNTTHREEE</sequence>
<feature type="domain" description="UvrD-like helicase C-terminal" evidence="15">
    <location>
        <begin position="281"/>
        <end position="583"/>
    </location>
</feature>
<dbReference type="PANTHER" id="PTHR30591:SF1">
    <property type="entry name" value="RECBCD ENZYME SUBUNIT RECC"/>
    <property type="match status" value="1"/>
</dbReference>
<dbReference type="InterPro" id="IPR049035">
    <property type="entry name" value="ADDB_N"/>
</dbReference>
<dbReference type="InterPro" id="IPR014140">
    <property type="entry name" value="DNA_helicase_suAddB"/>
</dbReference>
<evidence type="ECO:0000256" key="11">
    <source>
        <dbReference type="ARBA" id="ARBA00023014"/>
    </source>
</evidence>
<dbReference type="Pfam" id="PF21445">
    <property type="entry name" value="ADDB_N"/>
    <property type="match status" value="1"/>
</dbReference>
<dbReference type="PROSITE" id="PS51217">
    <property type="entry name" value="UVRD_HELICASE_CTER"/>
    <property type="match status" value="1"/>
</dbReference>
<evidence type="ECO:0000313" key="16">
    <source>
        <dbReference type="EMBL" id="HJC09992.1"/>
    </source>
</evidence>
<keyword evidence="14" id="KW-0175">Coiled coil</keyword>
<keyword evidence="8" id="KW-0269">Exonuclease</keyword>
<dbReference type="GO" id="GO:0004386">
    <property type="term" value="F:helicase activity"/>
    <property type="evidence" value="ECO:0007669"/>
    <property type="project" value="UniProtKB-KW"/>
</dbReference>
<evidence type="ECO:0000256" key="10">
    <source>
        <dbReference type="ARBA" id="ARBA00023004"/>
    </source>
</evidence>
<evidence type="ECO:0000256" key="6">
    <source>
        <dbReference type="ARBA" id="ARBA00022801"/>
    </source>
</evidence>
<dbReference type="GO" id="GO:0005524">
    <property type="term" value="F:ATP binding"/>
    <property type="evidence" value="ECO:0007669"/>
    <property type="project" value="UniProtKB-KW"/>
</dbReference>
<evidence type="ECO:0000256" key="7">
    <source>
        <dbReference type="ARBA" id="ARBA00022806"/>
    </source>
</evidence>
<dbReference type="GO" id="GO:0051539">
    <property type="term" value="F:4 iron, 4 sulfur cluster binding"/>
    <property type="evidence" value="ECO:0007669"/>
    <property type="project" value="UniProtKB-KW"/>
</dbReference>
<keyword evidence="10" id="KW-0408">Iron</keyword>
<evidence type="ECO:0000256" key="12">
    <source>
        <dbReference type="ARBA" id="ARBA00023125"/>
    </source>
</evidence>
<dbReference type="InterPro" id="IPR014017">
    <property type="entry name" value="DNA_helicase_UvrD-like_C"/>
</dbReference>
<organism evidence="16 17">
    <name type="scientific">Candidatus Blautia merdigallinarum</name>
    <dbReference type="NCBI Taxonomy" id="2838495"/>
    <lineage>
        <taxon>Bacteria</taxon>
        <taxon>Bacillati</taxon>
        <taxon>Bacillota</taxon>
        <taxon>Clostridia</taxon>
        <taxon>Lachnospirales</taxon>
        <taxon>Lachnospiraceae</taxon>
        <taxon>Blautia</taxon>
    </lineage>
</organism>
<dbReference type="InterPro" id="IPR027417">
    <property type="entry name" value="P-loop_NTPase"/>
</dbReference>
<keyword evidence="2" id="KW-0540">Nuclease</keyword>
<dbReference type="GO" id="GO:0046872">
    <property type="term" value="F:metal ion binding"/>
    <property type="evidence" value="ECO:0007669"/>
    <property type="project" value="UniProtKB-KW"/>
</dbReference>
<protein>
    <submittedName>
        <fullName evidence="16">Helicase-exonuclease AddAB subunit AddB</fullName>
    </submittedName>
</protein>
<accession>A0A9D2N3J8</accession>
<dbReference type="EMBL" id="DWWV01000045">
    <property type="protein sequence ID" value="HJC09992.1"/>
    <property type="molecule type" value="Genomic_DNA"/>
</dbReference>
<reference evidence="16" key="1">
    <citation type="journal article" date="2021" name="PeerJ">
        <title>Extensive microbial diversity within the chicken gut microbiome revealed by metagenomics and culture.</title>
        <authorList>
            <person name="Gilroy R."/>
            <person name="Ravi A."/>
            <person name="Getino M."/>
            <person name="Pursley I."/>
            <person name="Horton D.L."/>
            <person name="Alikhan N.F."/>
            <person name="Baker D."/>
            <person name="Gharbi K."/>
            <person name="Hall N."/>
            <person name="Watson M."/>
            <person name="Adriaenssens E.M."/>
            <person name="Foster-Nyarko E."/>
            <person name="Jarju S."/>
            <person name="Secka A."/>
            <person name="Antonio M."/>
            <person name="Oren A."/>
            <person name="Chaudhuri R.R."/>
            <person name="La Ragione R."/>
            <person name="Hildebrand F."/>
            <person name="Pallen M.J."/>
        </authorList>
    </citation>
    <scope>NUCLEOTIDE SEQUENCE</scope>
    <source>
        <strain evidence="16">ChiSxjej6B18-287</strain>
    </source>
</reference>
<evidence type="ECO:0000256" key="3">
    <source>
        <dbReference type="ARBA" id="ARBA00022723"/>
    </source>
</evidence>
<evidence type="ECO:0000259" key="15">
    <source>
        <dbReference type="PROSITE" id="PS51217"/>
    </source>
</evidence>
<dbReference type="NCBIfam" id="TIGR02773">
    <property type="entry name" value="addB_Gpos"/>
    <property type="match status" value="1"/>
</dbReference>
<keyword evidence="1" id="KW-0004">4Fe-4S</keyword>
<evidence type="ECO:0000256" key="1">
    <source>
        <dbReference type="ARBA" id="ARBA00022485"/>
    </source>
</evidence>
<evidence type="ECO:0000256" key="9">
    <source>
        <dbReference type="ARBA" id="ARBA00022840"/>
    </source>
</evidence>
<evidence type="ECO:0000256" key="5">
    <source>
        <dbReference type="ARBA" id="ARBA00022763"/>
    </source>
</evidence>
<dbReference type="GO" id="GO:0003677">
    <property type="term" value="F:DNA binding"/>
    <property type="evidence" value="ECO:0007669"/>
    <property type="project" value="UniProtKB-KW"/>
</dbReference>
<keyword evidence="7 16" id="KW-0347">Helicase</keyword>
<evidence type="ECO:0000256" key="14">
    <source>
        <dbReference type="SAM" id="Coils"/>
    </source>
</evidence>
<gene>
    <name evidence="16" type="primary">addB</name>
    <name evidence="16" type="ORF">H9935_04160</name>
</gene>
<feature type="coiled-coil region" evidence="14">
    <location>
        <begin position="122"/>
        <end position="149"/>
    </location>
</feature>
<keyword evidence="4" id="KW-0547">Nucleotide-binding</keyword>
<evidence type="ECO:0000256" key="8">
    <source>
        <dbReference type="ARBA" id="ARBA00022839"/>
    </source>
</evidence>
<dbReference type="Gene3D" id="3.40.50.300">
    <property type="entry name" value="P-loop containing nucleotide triphosphate hydrolases"/>
    <property type="match status" value="3"/>
</dbReference>
<keyword evidence="13" id="KW-0234">DNA repair</keyword>